<reference evidence="1 2" key="1">
    <citation type="submission" date="2017-10" db="EMBL/GenBank/DDBJ databases">
        <title>Massilia psychrophilum sp. nov., a novel purple-pigmented bacterium isolated from Tianshan glacier, Xinjiang Municipality, China.</title>
        <authorList>
            <person name="Wang H."/>
        </authorList>
    </citation>
    <scope>NUCLEOTIDE SEQUENCE [LARGE SCALE GENOMIC DNA]</scope>
    <source>
        <strain evidence="1 2">JCM 30074</strain>
    </source>
</reference>
<accession>A0A2G8TNA0</accession>
<dbReference type="SUPFAM" id="SSF81901">
    <property type="entry name" value="HCP-like"/>
    <property type="match status" value="1"/>
</dbReference>
<dbReference type="Proteomes" id="UP000230390">
    <property type="component" value="Unassembled WGS sequence"/>
</dbReference>
<dbReference type="EMBL" id="PDOC01000001">
    <property type="protein sequence ID" value="PIL47078.1"/>
    <property type="molecule type" value="Genomic_DNA"/>
</dbReference>
<keyword evidence="2" id="KW-1185">Reference proteome</keyword>
<dbReference type="InterPro" id="IPR011990">
    <property type="entry name" value="TPR-like_helical_dom_sf"/>
</dbReference>
<organism evidence="1 2">
    <name type="scientific">Massilia eurypsychrophila</name>
    <dbReference type="NCBI Taxonomy" id="1485217"/>
    <lineage>
        <taxon>Bacteria</taxon>
        <taxon>Pseudomonadati</taxon>
        <taxon>Pseudomonadota</taxon>
        <taxon>Betaproteobacteria</taxon>
        <taxon>Burkholderiales</taxon>
        <taxon>Oxalobacteraceae</taxon>
        <taxon>Telluria group</taxon>
        <taxon>Massilia</taxon>
    </lineage>
</organism>
<dbReference type="Pfam" id="PF08238">
    <property type="entry name" value="Sel1"/>
    <property type="match status" value="2"/>
</dbReference>
<comment type="caution">
    <text evidence="1">The sequence shown here is derived from an EMBL/GenBank/DDBJ whole genome shotgun (WGS) entry which is preliminary data.</text>
</comment>
<protein>
    <recommendedName>
        <fullName evidence="3">Sel1 repeat family protein</fullName>
    </recommendedName>
</protein>
<sequence length="172" mass="17917">MSMANREALSIIRAARAGQADGQLALGKLYLFGSAGLPLSLPTALHWLERAAQQGSAEACALIGENIPYELARRSDRPLAQWYQRASDAGVARAGLVLAQLVLGDGAGADAAAAGPAGRASRPCGSTRSVSLSMPRMPWASSARCASSSSRARRRVSWFGTVNPFLSCVACT</sequence>
<evidence type="ECO:0000313" key="1">
    <source>
        <dbReference type="EMBL" id="PIL47078.1"/>
    </source>
</evidence>
<dbReference type="AlphaFoldDB" id="A0A2G8TNA0"/>
<feature type="non-terminal residue" evidence="1">
    <location>
        <position position="172"/>
    </location>
</feature>
<gene>
    <name evidence="1" type="ORF">CR105_02770</name>
</gene>
<name>A0A2G8TNA0_9BURK</name>
<evidence type="ECO:0008006" key="3">
    <source>
        <dbReference type="Google" id="ProtNLM"/>
    </source>
</evidence>
<proteinExistence type="predicted"/>
<dbReference type="Gene3D" id="1.25.40.10">
    <property type="entry name" value="Tetratricopeptide repeat domain"/>
    <property type="match status" value="1"/>
</dbReference>
<evidence type="ECO:0000313" key="2">
    <source>
        <dbReference type="Proteomes" id="UP000230390"/>
    </source>
</evidence>
<dbReference type="InterPro" id="IPR006597">
    <property type="entry name" value="Sel1-like"/>
</dbReference>
<dbReference type="SMART" id="SM00671">
    <property type="entry name" value="SEL1"/>
    <property type="match status" value="1"/>
</dbReference>